<dbReference type="EnsemblPlants" id="AVESA.00010b.r2.2DG0376680.1">
    <property type="protein sequence ID" value="AVESA.00010b.r2.2DG0376680.1.CDS"/>
    <property type="gene ID" value="AVESA.00010b.r2.2DG0376680"/>
</dbReference>
<reference evidence="1" key="1">
    <citation type="submission" date="2021-05" db="EMBL/GenBank/DDBJ databases">
        <authorList>
            <person name="Scholz U."/>
            <person name="Mascher M."/>
            <person name="Fiebig A."/>
        </authorList>
    </citation>
    <scope>NUCLEOTIDE SEQUENCE [LARGE SCALE GENOMIC DNA]</scope>
</reference>
<dbReference type="Proteomes" id="UP001732700">
    <property type="component" value="Chromosome 2D"/>
</dbReference>
<reference evidence="1" key="2">
    <citation type="submission" date="2025-09" db="UniProtKB">
        <authorList>
            <consortium name="EnsemblPlants"/>
        </authorList>
    </citation>
    <scope>IDENTIFICATION</scope>
</reference>
<sequence length="362" mass="39598">METLGHGFGGRVALTQKYQRALEESVAQNFEENSLICSMSHNSDNIYSAMKSAVARASEDFMPREPTLQTLHIANVAFNSFLLGEIFIPDWDMFHSKHESAEFHGAARALSGGGVYVSDKPGVHNFSVLKKLVLPDGSILRARYAGRPTCDCLFDDPIMDGKSLLKIWNANNLSAVIGVFNCQGAGNWTWPVKEIPHVPTTVNITGHLSPSDVESLEEIAGDDWNGETAVYAFNSCCLSRLQKNHSLEVSLCTMTCEIYTISPIKIFRGAIHFAPLGLLNMFNSGGALESITCAVDSSATTVQIKCRGPGRFGAYSSARPALCRVDAHEVEFSHSDDGLLAFDLADRSPHSNFRNIEIVYKT</sequence>
<keyword evidence="2" id="KW-1185">Reference proteome</keyword>
<proteinExistence type="predicted"/>
<evidence type="ECO:0000313" key="2">
    <source>
        <dbReference type="Proteomes" id="UP001732700"/>
    </source>
</evidence>
<protein>
    <submittedName>
        <fullName evidence="1">Uncharacterized protein</fullName>
    </submittedName>
</protein>
<accession>A0ACD5V5L4</accession>
<name>A0ACD5V5L4_AVESA</name>
<organism evidence="1 2">
    <name type="scientific">Avena sativa</name>
    <name type="common">Oat</name>
    <dbReference type="NCBI Taxonomy" id="4498"/>
    <lineage>
        <taxon>Eukaryota</taxon>
        <taxon>Viridiplantae</taxon>
        <taxon>Streptophyta</taxon>
        <taxon>Embryophyta</taxon>
        <taxon>Tracheophyta</taxon>
        <taxon>Spermatophyta</taxon>
        <taxon>Magnoliopsida</taxon>
        <taxon>Liliopsida</taxon>
        <taxon>Poales</taxon>
        <taxon>Poaceae</taxon>
        <taxon>BOP clade</taxon>
        <taxon>Pooideae</taxon>
        <taxon>Poodae</taxon>
        <taxon>Poeae</taxon>
        <taxon>Poeae Chloroplast Group 1 (Aveneae type)</taxon>
        <taxon>Aveninae</taxon>
        <taxon>Avena</taxon>
    </lineage>
</organism>
<evidence type="ECO:0000313" key="1">
    <source>
        <dbReference type="EnsemblPlants" id="AVESA.00010b.r2.2DG0376680.1.CDS"/>
    </source>
</evidence>